<dbReference type="SUPFAM" id="SSF52200">
    <property type="entry name" value="Toll/Interleukin receptor TIR domain"/>
    <property type="match status" value="1"/>
</dbReference>
<dbReference type="InterPro" id="IPR035897">
    <property type="entry name" value="Toll_tir_struct_dom_sf"/>
</dbReference>
<reference evidence="6" key="1">
    <citation type="journal article" date="2012" name="Nature">
        <title>The oyster genome reveals stress adaptation and complexity of shell formation.</title>
        <authorList>
            <person name="Zhang G."/>
            <person name="Fang X."/>
            <person name="Guo X."/>
            <person name="Li L."/>
            <person name="Luo R."/>
            <person name="Xu F."/>
            <person name="Yang P."/>
            <person name="Zhang L."/>
            <person name="Wang X."/>
            <person name="Qi H."/>
            <person name="Xiong Z."/>
            <person name="Que H."/>
            <person name="Xie Y."/>
            <person name="Holland P.W."/>
            <person name="Paps J."/>
            <person name="Zhu Y."/>
            <person name="Wu F."/>
            <person name="Chen Y."/>
            <person name="Wang J."/>
            <person name="Peng C."/>
            <person name="Meng J."/>
            <person name="Yang L."/>
            <person name="Liu J."/>
            <person name="Wen B."/>
            <person name="Zhang N."/>
            <person name="Huang Z."/>
            <person name="Zhu Q."/>
            <person name="Feng Y."/>
            <person name="Mount A."/>
            <person name="Hedgecock D."/>
            <person name="Xu Z."/>
            <person name="Liu Y."/>
            <person name="Domazet-Loso T."/>
            <person name="Du Y."/>
            <person name="Sun X."/>
            <person name="Zhang S."/>
            <person name="Liu B."/>
            <person name="Cheng P."/>
            <person name="Jiang X."/>
            <person name="Li J."/>
            <person name="Fan D."/>
            <person name="Wang W."/>
            <person name="Fu W."/>
            <person name="Wang T."/>
            <person name="Wang B."/>
            <person name="Zhang J."/>
            <person name="Peng Z."/>
            <person name="Li Y."/>
            <person name="Li N."/>
            <person name="Wang J."/>
            <person name="Chen M."/>
            <person name="He Y."/>
            <person name="Tan F."/>
            <person name="Song X."/>
            <person name="Zheng Q."/>
            <person name="Huang R."/>
            <person name="Yang H."/>
            <person name="Du X."/>
            <person name="Chen L."/>
            <person name="Yang M."/>
            <person name="Gaffney P.M."/>
            <person name="Wang S."/>
            <person name="Luo L."/>
            <person name="She Z."/>
            <person name="Ming Y."/>
            <person name="Huang W."/>
            <person name="Zhang S."/>
            <person name="Huang B."/>
            <person name="Zhang Y."/>
            <person name="Qu T."/>
            <person name="Ni P."/>
            <person name="Miao G."/>
            <person name="Wang J."/>
            <person name="Wang Q."/>
            <person name="Steinberg C.E."/>
            <person name="Wang H."/>
            <person name="Li N."/>
            <person name="Qian L."/>
            <person name="Zhang G."/>
            <person name="Li Y."/>
            <person name="Yang H."/>
            <person name="Liu X."/>
            <person name="Wang J."/>
            <person name="Yin Y."/>
            <person name="Wang J."/>
        </authorList>
    </citation>
    <scope>NUCLEOTIDE SEQUENCE [LARGE SCALE GENOMIC DNA]</scope>
    <source>
        <strain evidence="6">05x7-T-G4-1.051#20</strain>
    </source>
</reference>
<dbReference type="EMBL" id="JH817192">
    <property type="protein sequence ID" value="EKC27542.1"/>
    <property type="molecule type" value="Genomic_DNA"/>
</dbReference>
<organism evidence="6">
    <name type="scientific">Magallana gigas</name>
    <name type="common">Pacific oyster</name>
    <name type="synonym">Crassostrea gigas</name>
    <dbReference type="NCBI Taxonomy" id="29159"/>
    <lineage>
        <taxon>Eukaryota</taxon>
        <taxon>Metazoa</taxon>
        <taxon>Spiralia</taxon>
        <taxon>Lophotrochozoa</taxon>
        <taxon>Mollusca</taxon>
        <taxon>Bivalvia</taxon>
        <taxon>Autobranchia</taxon>
        <taxon>Pteriomorphia</taxon>
        <taxon>Ostreida</taxon>
        <taxon>Ostreoidea</taxon>
        <taxon>Ostreidae</taxon>
        <taxon>Magallana</taxon>
    </lineage>
</organism>
<dbReference type="HOGENOM" id="CLU_053932_6_0_1"/>
<protein>
    <submittedName>
        <fullName evidence="6">Toll-like receptor 1</fullName>
    </submittedName>
</protein>
<evidence type="ECO:0000256" key="4">
    <source>
        <dbReference type="ARBA" id="ARBA00022989"/>
    </source>
</evidence>
<keyword evidence="2" id="KW-0812">Transmembrane</keyword>
<dbReference type="PANTHER" id="PTHR24365:SF541">
    <property type="entry name" value="PROTEIN TOLL-RELATED"/>
    <property type="match status" value="1"/>
</dbReference>
<sequence length="151" mass="17742">MQYEPKENYQFDVFLSFSDEDYAWVVNILYNELTKQGIHVSFPDKDFVPGISKADELLRCIDDSRKVVFVITEEFLACGWESYVVQMTVTHAFNTHREGSLIILIKNNIALERMPKDLKYVWWAVQTVNLSDFQNNPDDLWHHVCTMIRSS</sequence>
<keyword evidence="6" id="KW-0675">Receptor</keyword>
<keyword evidence="5" id="KW-0472">Membrane</keyword>
<proteinExistence type="predicted"/>
<dbReference type="Pfam" id="PF13676">
    <property type="entry name" value="TIR_2"/>
    <property type="match status" value="1"/>
</dbReference>
<evidence type="ECO:0000313" key="6">
    <source>
        <dbReference type="EMBL" id="EKC27542.1"/>
    </source>
</evidence>
<comment type="subcellular location">
    <subcellularLocation>
        <location evidence="1">Membrane</location>
    </subcellularLocation>
</comment>
<keyword evidence="4" id="KW-1133">Transmembrane helix</keyword>
<dbReference type="AlphaFoldDB" id="K1PTG9"/>
<dbReference type="Gene3D" id="3.40.50.10140">
    <property type="entry name" value="Toll/interleukin-1 receptor homology (TIR) domain"/>
    <property type="match status" value="1"/>
</dbReference>
<evidence type="ECO:0000256" key="5">
    <source>
        <dbReference type="ARBA" id="ARBA00023136"/>
    </source>
</evidence>
<dbReference type="InterPro" id="IPR000157">
    <property type="entry name" value="TIR_dom"/>
</dbReference>
<name>K1PTG9_MAGGI</name>
<dbReference type="GO" id="GO:0038023">
    <property type="term" value="F:signaling receptor activity"/>
    <property type="evidence" value="ECO:0007669"/>
    <property type="project" value="TreeGrafter"/>
</dbReference>
<dbReference type="SMART" id="SM00255">
    <property type="entry name" value="TIR"/>
    <property type="match status" value="1"/>
</dbReference>
<dbReference type="PROSITE" id="PS50104">
    <property type="entry name" value="TIR"/>
    <property type="match status" value="1"/>
</dbReference>
<evidence type="ECO:0000256" key="1">
    <source>
        <dbReference type="ARBA" id="ARBA00004370"/>
    </source>
</evidence>
<dbReference type="InParanoid" id="K1PTG9"/>
<keyword evidence="3" id="KW-0732">Signal</keyword>
<dbReference type="PANTHER" id="PTHR24365">
    <property type="entry name" value="TOLL-LIKE RECEPTOR"/>
    <property type="match status" value="1"/>
</dbReference>
<dbReference type="GO" id="GO:0007165">
    <property type="term" value="P:signal transduction"/>
    <property type="evidence" value="ECO:0007669"/>
    <property type="project" value="InterPro"/>
</dbReference>
<evidence type="ECO:0000256" key="3">
    <source>
        <dbReference type="ARBA" id="ARBA00022729"/>
    </source>
</evidence>
<evidence type="ECO:0000256" key="2">
    <source>
        <dbReference type="ARBA" id="ARBA00022692"/>
    </source>
</evidence>
<dbReference type="GO" id="GO:0005886">
    <property type="term" value="C:plasma membrane"/>
    <property type="evidence" value="ECO:0007669"/>
    <property type="project" value="TreeGrafter"/>
</dbReference>
<gene>
    <name evidence="6" type="ORF">CGI_10020169</name>
</gene>
<accession>K1PTG9</accession>